<dbReference type="PANTHER" id="PTHR40765:SF2">
    <property type="entry name" value="ESX-2 SECRETION SYSTEM ATPASE ECCB2"/>
    <property type="match status" value="1"/>
</dbReference>
<dbReference type="InterPro" id="IPR007795">
    <property type="entry name" value="T7SS_EccB"/>
</dbReference>
<keyword evidence="8 11" id="KW-1133">Transmembrane helix</keyword>
<keyword evidence="9 11" id="KW-0472">Membrane</keyword>
<dbReference type="GO" id="GO:0005576">
    <property type="term" value="C:extracellular region"/>
    <property type="evidence" value="ECO:0007669"/>
    <property type="project" value="TreeGrafter"/>
</dbReference>
<dbReference type="EMBL" id="VMNW02000001">
    <property type="protein sequence ID" value="KAA9166892.1"/>
    <property type="molecule type" value="Genomic_DNA"/>
</dbReference>
<accession>A0A5N0VPX1</accession>
<evidence type="ECO:0000313" key="13">
    <source>
        <dbReference type="Proteomes" id="UP000319769"/>
    </source>
</evidence>
<evidence type="ECO:0000256" key="4">
    <source>
        <dbReference type="ARBA" id="ARBA00022692"/>
    </source>
</evidence>
<dbReference type="AlphaFoldDB" id="A0A5N0VPX1"/>
<evidence type="ECO:0000256" key="8">
    <source>
        <dbReference type="ARBA" id="ARBA00022989"/>
    </source>
</evidence>
<gene>
    <name evidence="12" type="primary">eccB</name>
    <name evidence="12" type="ORF">FPZ12_001490</name>
</gene>
<evidence type="ECO:0000256" key="2">
    <source>
        <dbReference type="ARBA" id="ARBA00008149"/>
    </source>
</evidence>
<proteinExistence type="inferred from homology"/>
<dbReference type="PANTHER" id="PTHR40765">
    <property type="entry name" value="ESX-2 SECRETION SYSTEM ATPASE ECCB2"/>
    <property type="match status" value="1"/>
</dbReference>
<organism evidence="12 13">
    <name type="scientific">Amycolatopsis acidicola</name>
    <dbReference type="NCBI Taxonomy" id="2596893"/>
    <lineage>
        <taxon>Bacteria</taxon>
        <taxon>Bacillati</taxon>
        <taxon>Actinomycetota</taxon>
        <taxon>Actinomycetes</taxon>
        <taxon>Pseudonocardiales</taxon>
        <taxon>Pseudonocardiaceae</taxon>
        <taxon>Amycolatopsis</taxon>
    </lineage>
</organism>
<dbReference type="Proteomes" id="UP000319769">
    <property type="component" value="Unassembled WGS sequence"/>
</dbReference>
<keyword evidence="13" id="KW-1185">Reference proteome</keyword>
<feature type="transmembrane region" description="Helical" evidence="11">
    <location>
        <begin position="38"/>
        <end position="61"/>
    </location>
</feature>
<evidence type="ECO:0000256" key="10">
    <source>
        <dbReference type="SAM" id="MobiDB-lite"/>
    </source>
</evidence>
<evidence type="ECO:0000256" key="1">
    <source>
        <dbReference type="ARBA" id="ARBA00004162"/>
    </source>
</evidence>
<dbReference type="InterPro" id="IPR042485">
    <property type="entry name" value="T7SS_EccB_R3"/>
</dbReference>
<evidence type="ECO:0000256" key="9">
    <source>
        <dbReference type="ARBA" id="ARBA00023136"/>
    </source>
</evidence>
<evidence type="ECO:0000256" key="6">
    <source>
        <dbReference type="ARBA" id="ARBA00022801"/>
    </source>
</evidence>
<reference evidence="12" key="1">
    <citation type="submission" date="2019-09" db="EMBL/GenBank/DDBJ databases">
        <authorList>
            <person name="Teo W.F.A."/>
            <person name="Duangmal K."/>
        </authorList>
    </citation>
    <scope>NUCLEOTIDE SEQUENCE [LARGE SCALE GENOMIC DNA]</scope>
    <source>
        <strain evidence="12">K81G1</strain>
    </source>
</reference>
<evidence type="ECO:0000256" key="7">
    <source>
        <dbReference type="ARBA" id="ARBA00022840"/>
    </source>
</evidence>
<dbReference type="GO" id="GO:0016787">
    <property type="term" value="F:hydrolase activity"/>
    <property type="evidence" value="ECO:0007669"/>
    <property type="project" value="UniProtKB-KW"/>
</dbReference>
<dbReference type="Pfam" id="PF05108">
    <property type="entry name" value="T7SS_ESX1_EccB"/>
    <property type="match status" value="1"/>
</dbReference>
<keyword evidence="7" id="KW-0067">ATP-binding</keyword>
<dbReference type="RefSeq" id="WP_144746452.1">
    <property type="nucleotide sequence ID" value="NZ_VMNW02000001.1"/>
</dbReference>
<dbReference type="GO" id="GO:0005886">
    <property type="term" value="C:plasma membrane"/>
    <property type="evidence" value="ECO:0007669"/>
    <property type="project" value="UniProtKB-SubCell"/>
</dbReference>
<dbReference type="Gene3D" id="2.40.50.910">
    <property type="entry name" value="Type VII secretion system EccB, repeat 3 domain"/>
    <property type="match status" value="1"/>
</dbReference>
<evidence type="ECO:0000256" key="3">
    <source>
        <dbReference type="ARBA" id="ARBA00022475"/>
    </source>
</evidence>
<dbReference type="GO" id="GO:0005524">
    <property type="term" value="F:ATP binding"/>
    <property type="evidence" value="ECO:0007669"/>
    <property type="project" value="UniProtKB-KW"/>
</dbReference>
<comment type="subcellular location">
    <subcellularLocation>
        <location evidence="1">Cell membrane</location>
        <topology evidence="1">Single-pass membrane protein</topology>
    </subcellularLocation>
</comment>
<evidence type="ECO:0000313" key="12">
    <source>
        <dbReference type="EMBL" id="KAA9166892.1"/>
    </source>
</evidence>
<keyword evidence="3" id="KW-1003">Cell membrane</keyword>
<feature type="region of interest" description="Disordered" evidence="10">
    <location>
        <begin position="320"/>
        <end position="339"/>
    </location>
</feature>
<dbReference type="OrthoDB" id="3847604at2"/>
<keyword evidence="4 11" id="KW-0812">Transmembrane</keyword>
<comment type="similarity">
    <text evidence="2">Belongs to the EccB family.</text>
</comment>
<keyword evidence="5" id="KW-0547">Nucleotide-binding</keyword>
<evidence type="ECO:0000256" key="5">
    <source>
        <dbReference type="ARBA" id="ARBA00022741"/>
    </source>
</evidence>
<dbReference type="NCBIfam" id="TIGR03919">
    <property type="entry name" value="T7SS_EccB"/>
    <property type="match status" value="1"/>
</dbReference>
<name>A0A5N0VPX1_9PSEU</name>
<sequence>MPTRRDQLQAYQFMMQRVTSALIVHETDPEVTPLRRGVGAVFAGVMIAVLVAAGFGVYGVFTGVGGTSWKSDGAVIIERETGATYVYRSGTLQPALNYASARLLSGESTVTTYRVSGEDLAGLPRKATVGIPGAPQSLPESDRLTGTPWTMCSVLSTSSAGTQTTTTTLLVGQDLSGGRALNDQALLVRDDLDGTNYLLWNDHRYRITDANATRSLFGAGVSPVAVGSAWLNGLPAGQDIGAIDVPGRGSPSALLSGFSVGDIVYYPINQGLQYYLVRTDGLASLSELQVRILQGQYSVQPKQIPASAANAAPVSTALAPAAGEAAPPTRPPALTSSDTTTLCARTGDARTAPVISVGGNNGQLAAGIQTTQQSGAGTKLADRVLVPPGGVAVVRALPSETATAGAYNLVTDLGLRYPVPSAKALEALGYSESQAVDMPAALVQRIPQGPTLDFAPAAMPATPQS</sequence>
<keyword evidence="6" id="KW-0378">Hydrolase</keyword>
<comment type="caution">
    <text evidence="12">The sequence shown here is derived from an EMBL/GenBank/DDBJ whole genome shotgun (WGS) entry which is preliminary data.</text>
</comment>
<dbReference type="Gene3D" id="3.30.2390.20">
    <property type="entry name" value="Type VII secretion system EccB, repeat 1 domain"/>
    <property type="match status" value="1"/>
</dbReference>
<dbReference type="InterPro" id="IPR044857">
    <property type="entry name" value="T7SS_EccB_R1"/>
</dbReference>
<protein>
    <submittedName>
        <fullName evidence="12">Type VII secretion protein EccB</fullName>
    </submittedName>
</protein>
<evidence type="ECO:0000256" key="11">
    <source>
        <dbReference type="SAM" id="Phobius"/>
    </source>
</evidence>